<gene>
    <name evidence="2" type="ORF">A0H76_3056</name>
</gene>
<name>A0A1X0QC99_9MICR</name>
<evidence type="ECO:0000313" key="3">
    <source>
        <dbReference type="Proteomes" id="UP000192501"/>
    </source>
</evidence>
<dbReference type="EMBL" id="LTAI01001035">
    <property type="protein sequence ID" value="ORD97344.1"/>
    <property type="molecule type" value="Genomic_DNA"/>
</dbReference>
<proteinExistence type="predicted"/>
<feature type="chain" id="PRO_5010863195" description="Secreted protein" evidence="1">
    <location>
        <begin position="25"/>
        <end position="77"/>
    </location>
</feature>
<organism evidence="2 3">
    <name type="scientific">Hepatospora eriocheir</name>
    <dbReference type="NCBI Taxonomy" id="1081669"/>
    <lineage>
        <taxon>Eukaryota</taxon>
        <taxon>Fungi</taxon>
        <taxon>Fungi incertae sedis</taxon>
        <taxon>Microsporidia</taxon>
        <taxon>Hepatosporidae</taxon>
        <taxon>Hepatospora</taxon>
    </lineage>
</organism>
<accession>A0A1X0QC99</accession>
<reference evidence="2 3" key="1">
    <citation type="journal article" date="2017" name="Environ. Microbiol.">
        <title>Decay of the glycolytic pathway and adaptation to intranuclear parasitism within Enterocytozoonidae microsporidia.</title>
        <authorList>
            <person name="Wiredu Boakye D."/>
            <person name="Jaroenlak P."/>
            <person name="Prachumwat A."/>
            <person name="Williams T.A."/>
            <person name="Bateman K.S."/>
            <person name="Itsathitphaisarn O."/>
            <person name="Sritunyalucksana K."/>
            <person name="Paszkiewicz K.H."/>
            <person name="Moore K.A."/>
            <person name="Stentiford G.D."/>
            <person name="Williams B.A."/>
        </authorList>
    </citation>
    <scope>NUCLEOTIDE SEQUENCE [LARGE SCALE GENOMIC DNA]</scope>
    <source>
        <strain evidence="3">canceri</strain>
    </source>
</reference>
<keyword evidence="1" id="KW-0732">Signal</keyword>
<dbReference type="VEuPathDB" id="MicrosporidiaDB:A0H76_3056"/>
<evidence type="ECO:0008006" key="4">
    <source>
        <dbReference type="Google" id="ProtNLM"/>
    </source>
</evidence>
<protein>
    <recommendedName>
        <fullName evidence="4">Secreted protein</fullName>
    </recommendedName>
</protein>
<evidence type="ECO:0000313" key="2">
    <source>
        <dbReference type="EMBL" id="ORD97344.1"/>
    </source>
</evidence>
<evidence type="ECO:0000256" key="1">
    <source>
        <dbReference type="SAM" id="SignalP"/>
    </source>
</evidence>
<dbReference type="AlphaFoldDB" id="A0A1X0QC99"/>
<comment type="caution">
    <text evidence="2">The sequence shown here is derived from an EMBL/GenBank/DDBJ whole genome shotgun (WGS) entry which is preliminary data.</text>
</comment>
<sequence length="77" mass="9094">MYLSPLSLSLFSTVIIFYLARTETSRSSNMCLLHIHQLPIYLSTYLPTYLLHTTHSTSNAFKNNRNNIQQLLFYFCW</sequence>
<dbReference type="Proteomes" id="UP000192501">
    <property type="component" value="Unassembled WGS sequence"/>
</dbReference>
<feature type="signal peptide" evidence="1">
    <location>
        <begin position="1"/>
        <end position="24"/>
    </location>
</feature>